<dbReference type="RefSeq" id="WP_109676054.1">
    <property type="nucleotide sequence ID" value="NZ_QGDT01000010.1"/>
</dbReference>
<dbReference type="Pfam" id="PF14559">
    <property type="entry name" value="TPR_19"/>
    <property type="match status" value="1"/>
</dbReference>
<name>A0A316AIC4_9BACT</name>
<accession>A0A316AIC4</accession>
<sequence>MENTLLDNLLAFYREDPQDPFNIYALALEYLKSDPNESRQLFEQLLKDFPDYLPTYYHAANFYATLEKIEEAERIYEAGIALAEKLGQQKPKQELINAYRNFLDELED</sequence>
<evidence type="ECO:0000313" key="2">
    <source>
        <dbReference type="Proteomes" id="UP000245880"/>
    </source>
</evidence>
<dbReference type="InterPro" id="IPR011990">
    <property type="entry name" value="TPR-like_helical_dom_sf"/>
</dbReference>
<protein>
    <recommendedName>
        <fullName evidence="3">Tetratricopeptide repeat protein</fullName>
    </recommendedName>
</protein>
<comment type="caution">
    <text evidence="1">The sequence shown here is derived from an EMBL/GenBank/DDBJ whole genome shotgun (WGS) entry which is preliminary data.</text>
</comment>
<dbReference type="AlphaFoldDB" id="A0A316AIC4"/>
<gene>
    <name evidence="1" type="ORF">CLV98_11025</name>
</gene>
<keyword evidence="2" id="KW-1185">Reference proteome</keyword>
<evidence type="ECO:0008006" key="3">
    <source>
        <dbReference type="Google" id="ProtNLM"/>
    </source>
</evidence>
<dbReference type="Gene3D" id="1.25.40.10">
    <property type="entry name" value="Tetratricopeptide repeat domain"/>
    <property type="match status" value="1"/>
</dbReference>
<organism evidence="1 2">
    <name type="scientific">Dyadobacter jejuensis</name>
    <dbReference type="NCBI Taxonomy" id="1082580"/>
    <lineage>
        <taxon>Bacteria</taxon>
        <taxon>Pseudomonadati</taxon>
        <taxon>Bacteroidota</taxon>
        <taxon>Cytophagia</taxon>
        <taxon>Cytophagales</taxon>
        <taxon>Spirosomataceae</taxon>
        <taxon>Dyadobacter</taxon>
    </lineage>
</organism>
<proteinExistence type="predicted"/>
<dbReference type="EMBL" id="QGDT01000010">
    <property type="protein sequence ID" value="PWJ56714.1"/>
    <property type="molecule type" value="Genomic_DNA"/>
</dbReference>
<reference evidence="1 2" key="1">
    <citation type="submission" date="2018-03" db="EMBL/GenBank/DDBJ databases">
        <title>Genomic Encyclopedia of Archaeal and Bacterial Type Strains, Phase II (KMG-II): from individual species to whole genera.</title>
        <authorList>
            <person name="Goeker M."/>
        </authorList>
    </citation>
    <scope>NUCLEOTIDE SEQUENCE [LARGE SCALE GENOMIC DNA]</scope>
    <source>
        <strain evidence="1 2">DSM 100346</strain>
    </source>
</reference>
<dbReference type="OrthoDB" id="1524733at2"/>
<dbReference type="SUPFAM" id="SSF48452">
    <property type="entry name" value="TPR-like"/>
    <property type="match status" value="1"/>
</dbReference>
<evidence type="ECO:0000313" key="1">
    <source>
        <dbReference type="EMBL" id="PWJ56714.1"/>
    </source>
</evidence>
<dbReference type="Proteomes" id="UP000245880">
    <property type="component" value="Unassembled WGS sequence"/>
</dbReference>